<sequence>MNSQIPIHHLRTLQPAELQNLHQSPDGTLHLQTLSPGLQSLDAIGAEAGDALFQQRYHLGEPPPPHGLHAPHSFDPNAGLPHSQSQFQPIPAGYQHVANRFDLISAPRQHLHAAPPPSVPRGPPQIVDLEPQTEYGQGQDADDTPVTSHGQFEGLKLIANPPNLSEWRDKLFHVDDTVTLTENEFQIYFPHIDNVYSHRSTQRHKRKRFVSHYWDCRLKGRPSGTKKSTDPDKKKRKRVARERDLCDVKIKITEYFDGAELTEQTGQQPPIDTMDGNPFFAQPQVAPQQQANPWGMQNMGGGMPMNQAVVAPKKIYTIQRVNGNGGNGKGDGVAGPHKHTLDESDKVKKNSVVRWMLKSERDKKKVQGGDPQKKTYHKKATGNALMTVKGHSKEDELKLFGSCFCPFVQRVWISLEHKNIPYQYIEVDPYKKPQSLLSINPRGLVPAIRHGPTWSTYESTVIMEYLEDLATGPPLFPADAQTRATCRLWTDHINRLIVPCFYRLLQAQDPTDQVSHATELRTEIRKLVDAADPDGPFFLGHAFGFVDVQIAPWIVRLKRVLGPYRGWPEPEDGSRWERWVRAVESEKSVRMTTSADELYLDSYERYAENRPDTSQLANAVNAGRGLP</sequence>
<evidence type="ECO:0000313" key="3">
    <source>
        <dbReference type="EMBL" id="KAF2797207.1"/>
    </source>
</evidence>
<dbReference type="PANTHER" id="PTHR43968:SF6">
    <property type="entry name" value="GLUTATHIONE S-TRANSFERASE OMEGA"/>
    <property type="match status" value="1"/>
</dbReference>
<feature type="domain" description="GST N-terminal" evidence="2">
    <location>
        <begin position="395"/>
        <end position="474"/>
    </location>
</feature>
<accession>A0A6A6XNS3</accession>
<dbReference type="PANTHER" id="PTHR43968">
    <property type="match status" value="1"/>
</dbReference>
<evidence type="ECO:0000313" key="4">
    <source>
        <dbReference type="Proteomes" id="UP000799757"/>
    </source>
</evidence>
<dbReference type="Proteomes" id="UP000799757">
    <property type="component" value="Unassembled WGS sequence"/>
</dbReference>
<dbReference type="GO" id="GO:0005737">
    <property type="term" value="C:cytoplasm"/>
    <property type="evidence" value="ECO:0007669"/>
    <property type="project" value="TreeGrafter"/>
</dbReference>
<dbReference type="Gene3D" id="3.40.30.10">
    <property type="entry name" value="Glutaredoxin"/>
    <property type="match status" value="1"/>
</dbReference>
<keyword evidence="4" id="KW-1185">Reference proteome</keyword>
<dbReference type="InterPro" id="IPR036282">
    <property type="entry name" value="Glutathione-S-Trfase_C_sf"/>
</dbReference>
<dbReference type="PROSITE" id="PS50404">
    <property type="entry name" value="GST_NTER"/>
    <property type="match status" value="1"/>
</dbReference>
<dbReference type="Pfam" id="PF13410">
    <property type="entry name" value="GST_C_2"/>
    <property type="match status" value="1"/>
</dbReference>
<dbReference type="CDD" id="cd00299">
    <property type="entry name" value="GST_C_family"/>
    <property type="match status" value="1"/>
</dbReference>
<organism evidence="3 4">
    <name type="scientific">Melanomma pulvis-pyrius CBS 109.77</name>
    <dbReference type="NCBI Taxonomy" id="1314802"/>
    <lineage>
        <taxon>Eukaryota</taxon>
        <taxon>Fungi</taxon>
        <taxon>Dikarya</taxon>
        <taxon>Ascomycota</taxon>
        <taxon>Pezizomycotina</taxon>
        <taxon>Dothideomycetes</taxon>
        <taxon>Pleosporomycetidae</taxon>
        <taxon>Pleosporales</taxon>
        <taxon>Melanommataceae</taxon>
        <taxon>Melanomma</taxon>
    </lineage>
</organism>
<dbReference type="InterPro" id="IPR036249">
    <property type="entry name" value="Thioredoxin-like_sf"/>
</dbReference>
<dbReference type="Gene3D" id="1.20.1050.10">
    <property type="match status" value="1"/>
</dbReference>
<dbReference type="InterPro" id="IPR040079">
    <property type="entry name" value="Glutathione_S-Trfase"/>
</dbReference>
<reference evidence="3" key="1">
    <citation type="journal article" date="2020" name="Stud. Mycol.">
        <title>101 Dothideomycetes genomes: a test case for predicting lifestyles and emergence of pathogens.</title>
        <authorList>
            <person name="Haridas S."/>
            <person name="Albert R."/>
            <person name="Binder M."/>
            <person name="Bloem J."/>
            <person name="Labutti K."/>
            <person name="Salamov A."/>
            <person name="Andreopoulos B."/>
            <person name="Baker S."/>
            <person name="Barry K."/>
            <person name="Bills G."/>
            <person name="Bluhm B."/>
            <person name="Cannon C."/>
            <person name="Castanera R."/>
            <person name="Culley D."/>
            <person name="Daum C."/>
            <person name="Ezra D."/>
            <person name="Gonzalez J."/>
            <person name="Henrissat B."/>
            <person name="Kuo A."/>
            <person name="Liang C."/>
            <person name="Lipzen A."/>
            <person name="Lutzoni F."/>
            <person name="Magnuson J."/>
            <person name="Mondo S."/>
            <person name="Nolan M."/>
            <person name="Ohm R."/>
            <person name="Pangilinan J."/>
            <person name="Park H.-J."/>
            <person name="Ramirez L."/>
            <person name="Alfaro M."/>
            <person name="Sun H."/>
            <person name="Tritt A."/>
            <person name="Yoshinaga Y."/>
            <person name="Zwiers L.-H."/>
            <person name="Turgeon B."/>
            <person name="Goodwin S."/>
            <person name="Spatafora J."/>
            <person name="Crous P."/>
            <person name="Grigoriev I."/>
        </authorList>
    </citation>
    <scope>NUCLEOTIDE SEQUENCE</scope>
    <source>
        <strain evidence="3">CBS 109.77</strain>
    </source>
</reference>
<dbReference type="InterPro" id="IPR004045">
    <property type="entry name" value="Glutathione_S-Trfase_N"/>
</dbReference>
<dbReference type="SUPFAM" id="SSF52833">
    <property type="entry name" value="Thioredoxin-like"/>
    <property type="match status" value="1"/>
</dbReference>
<dbReference type="SUPFAM" id="SSF47616">
    <property type="entry name" value="GST C-terminal domain-like"/>
    <property type="match status" value="1"/>
</dbReference>
<name>A0A6A6XNS3_9PLEO</name>
<evidence type="ECO:0000256" key="1">
    <source>
        <dbReference type="SAM" id="MobiDB-lite"/>
    </source>
</evidence>
<dbReference type="SFLD" id="SFLDS00019">
    <property type="entry name" value="Glutathione_Transferase_(cytos"/>
    <property type="match status" value="1"/>
</dbReference>
<dbReference type="Pfam" id="PF13417">
    <property type="entry name" value="GST_N_3"/>
    <property type="match status" value="1"/>
</dbReference>
<evidence type="ECO:0000259" key="2">
    <source>
        <dbReference type="PROSITE" id="PS50404"/>
    </source>
</evidence>
<dbReference type="EMBL" id="MU001812">
    <property type="protein sequence ID" value="KAF2797207.1"/>
    <property type="molecule type" value="Genomic_DNA"/>
</dbReference>
<dbReference type="SFLD" id="SFLDG00358">
    <property type="entry name" value="Main_(cytGST)"/>
    <property type="match status" value="1"/>
</dbReference>
<dbReference type="OrthoDB" id="4951845at2759"/>
<dbReference type="CDD" id="cd00570">
    <property type="entry name" value="GST_N_family"/>
    <property type="match status" value="1"/>
</dbReference>
<gene>
    <name evidence="3" type="ORF">K505DRAFT_298867</name>
</gene>
<feature type="region of interest" description="Disordered" evidence="1">
    <location>
        <begin position="57"/>
        <end position="83"/>
    </location>
</feature>
<dbReference type="InterPro" id="IPR050983">
    <property type="entry name" value="GST_Omega/HSP26"/>
</dbReference>
<dbReference type="AlphaFoldDB" id="A0A6A6XNS3"/>
<feature type="region of interest" description="Disordered" evidence="1">
    <location>
        <begin position="220"/>
        <end position="241"/>
    </location>
</feature>
<proteinExistence type="predicted"/>
<protein>
    <recommendedName>
        <fullName evidence="2">GST N-terminal domain-containing protein</fullName>
    </recommendedName>
</protein>